<evidence type="ECO:0000313" key="7">
    <source>
        <dbReference type="Proteomes" id="UP001487305"/>
    </source>
</evidence>
<name>A0ABV1JAL3_9ACTN</name>
<keyword evidence="2" id="KW-0238">DNA-binding</keyword>
<keyword evidence="3" id="KW-0804">Transcription</keyword>
<dbReference type="PANTHER" id="PTHR42756">
    <property type="entry name" value="TRANSCRIPTIONAL REGULATOR, MARR"/>
    <property type="match status" value="1"/>
</dbReference>
<dbReference type="Gene3D" id="1.10.10.10">
    <property type="entry name" value="Winged helix-like DNA-binding domain superfamily/Winged helix DNA-binding domain"/>
    <property type="match status" value="1"/>
</dbReference>
<dbReference type="PANTHER" id="PTHR42756:SF1">
    <property type="entry name" value="TRANSCRIPTIONAL REPRESSOR OF EMRAB OPERON"/>
    <property type="match status" value="1"/>
</dbReference>
<comment type="caution">
    <text evidence="6">The sequence shown here is derived from an EMBL/GenBank/DDBJ whole genome shotgun (WGS) entry which is preliminary data.</text>
</comment>
<protein>
    <submittedName>
        <fullName evidence="6">MarR family winged helix-turn-helix transcriptional regulator</fullName>
    </submittedName>
</protein>
<evidence type="ECO:0000313" key="6">
    <source>
        <dbReference type="EMBL" id="MEQ3361386.1"/>
    </source>
</evidence>
<accession>A0ABV1JAL3</accession>
<evidence type="ECO:0000256" key="1">
    <source>
        <dbReference type="ARBA" id="ARBA00023015"/>
    </source>
</evidence>
<evidence type="ECO:0000256" key="4">
    <source>
        <dbReference type="SAM" id="MobiDB-lite"/>
    </source>
</evidence>
<dbReference type="SMART" id="SM00347">
    <property type="entry name" value="HTH_MARR"/>
    <property type="match status" value="1"/>
</dbReference>
<feature type="region of interest" description="Disordered" evidence="4">
    <location>
        <begin position="174"/>
        <end position="194"/>
    </location>
</feature>
<evidence type="ECO:0000256" key="3">
    <source>
        <dbReference type="ARBA" id="ARBA00023163"/>
    </source>
</evidence>
<evidence type="ECO:0000256" key="2">
    <source>
        <dbReference type="ARBA" id="ARBA00023125"/>
    </source>
</evidence>
<gene>
    <name evidence="6" type="ORF">AAA083_00185</name>
</gene>
<dbReference type="PRINTS" id="PR00598">
    <property type="entry name" value="HTHMARR"/>
</dbReference>
<proteinExistence type="predicted"/>
<organism evidence="6 7">
    <name type="scientific">Raoultibacter massiliensis</name>
    <dbReference type="NCBI Taxonomy" id="1852371"/>
    <lineage>
        <taxon>Bacteria</taxon>
        <taxon>Bacillati</taxon>
        <taxon>Actinomycetota</taxon>
        <taxon>Coriobacteriia</taxon>
        <taxon>Eggerthellales</taxon>
        <taxon>Eggerthellaceae</taxon>
        <taxon>Raoultibacter</taxon>
    </lineage>
</organism>
<reference evidence="6 7" key="1">
    <citation type="submission" date="2024-04" db="EMBL/GenBank/DDBJ databases">
        <title>Human intestinal bacterial collection.</title>
        <authorList>
            <person name="Pauvert C."/>
            <person name="Hitch T.C.A."/>
            <person name="Clavel T."/>
        </authorList>
    </citation>
    <scope>NUCLEOTIDE SEQUENCE [LARGE SCALE GENOMIC DNA]</scope>
    <source>
        <strain evidence="6 7">CLA-KB-H42</strain>
    </source>
</reference>
<dbReference type="InterPro" id="IPR000835">
    <property type="entry name" value="HTH_MarR-typ"/>
</dbReference>
<dbReference type="Pfam" id="PF01047">
    <property type="entry name" value="MarR"/>
    <property type="match status" value="1"/>
</dbReference>
<keyword evidence="1" id="KW-0805">Transcription regulation</keyword>
<dbReference type="InterPro" id="IPR036388">
    <property type="entry name" value="WH-like_DNA-bd_sf"/>
</dbReference>
<evidence type="ECO:0000259" key="5">
    <source>
        <dbReference type="PROSITE" id="PS50995"/>
    </source>
</evidence>
<sequence>MDSETELENRFADLIPDWLEALKTMASQSEAFDLLNHGEGHAMLLLLKSDSGLSAGEMSQAMGITTGRMANILRRLEEKSLVDRTVVPSNRRKAVITLTEEGHVYATDLSAHMKKRAVSVLEALGRDDAETLIRILRKLARAVRTDDASEAASLLAEQAPDASGQSAAASAASTAAAAVAVSESPSTAARNRKP</sequence>
<feature type="domain" description="HTH marR-type" evidence="5">
    <location>
        <begin position="1"/>
        <end position="141"/>
    </location>
</feature>
<dbReference type="PROSITE" id="PS50995">
    <property type="entry name" value="HTH_MARR_2"/>
    <property type="match status" value="1"/>
</dbReference>
<keyword evidence="7" id="KW-1185">Reference proteome</keyword>
<dbReference type="Proteomes" id="UP001487305">
    <property type="component" value="Unassembled WGS sequence"/>
</dbReference>
<dbReference type="InterPro" id="IPR036390">
    <property type="entry name" value="WH_DNA-bd_sf"/>
</dbReference>
<dbReference type="RefSeq" id="WP_349226978.1">
    <property type="nucleotide sequence ID" value="NZ_JBBNOP010000001.1"/>
</dbReference>
<dbReference type="EMBL" id="JBBNOP010000001">
    <property type="protein sequence ID" value="MEQ3361386.1"/>
    <property type="molecule type" value="Genomic_DNA"/>
</dbReference>
<dbReference type="SUPFAM" id="SSF46785">
    <property type="entry name" value="Winged helix' DNA-binding domain"/>
    <property type="match status" value="1"/>
</dbReference>